<organism evidence="1">
    <name type="scientific">marine sediment metagenome</name>
    <dbReference type="NCBI Taxonomy" id="412755"/>
    <lineage>
        <taxon>unclassified sequences</taxon>
        <taxon>metagenomes</taxon>
        <taxon>ecological metagenomes</taxon>
    </lineage>
</organism>
<dbReference type="SUPFAM" id="SSF63825">
    <property type="entry name" value="YWTD domain"/>
    <property type="match status" value="1"/>
</dbReference>
<feature type="non-terminal residue" evidence="1">
    <location>
        <position position="1"/>
    </location>
</feature>
<dbReference type="EMBL" id="BARV01003169">
    <property type="protein sequence ID" value="GAI00174.1"/>
    <property type="molecule type" value="Genomic_DNA"/>
</dbReference>
<name>X1M1A5_9ZZZZ</name>
<sequence length="174" mass="18699">SEGLAIYDDIHDEMWVVSGNDKNIYRYSLDAAFPDDGSSLPAVFEIGLDTANIGAIGLAIDSTYLYVLDFKTSGSDKEMRFYRYDRITGDCGIGDISKVLKDATGSDIGHPGCTGGAMFDGTFPNGSLWVVDSGTNKVYRYDNIATSLFPDDGNPVNADFEFALDGNNTDATGV</sequence>
<reference evidence="1" key="1">
    <citation type="journal article" date="2014" name="Front. Microbiol.">
        <title>High frequency of phylogenetically diverse reductive dehalogenase-homologous genes in deep subseafloor sedimentary metagenomes.</title>
        <authorList>
            <person name="Kawai M."/>
            <person name="Futagami T."/>
            <person name="Toyoda A."/>
            <person name="Takaki Y."/>
            <person name="Nishi S."/>
            <person name="Hori S."/>
            <person name="Arai W."/>
            <person name="Tsubouchi T."/>
            <person name="Morono Y."/>
            <person name="Uchiyama I."/>
            <person name="Ito T."/>
            <person name="Fujiyama A."/>
            <person name="Inagaki F."/>
            <person name="Takami H."/>
        </authorList>
    </citation>
    <scope>NUCLEOTIDE SEQUENCE</scope>
    <source>
        <strain evidence="1">Expedition CK06-06</strain>
    </source>
</reference>
<proteinExistence type="predicted"/>
<comment type="caution">
    <text evidence="1">The sequence shown here is derived from an EMBL/GenBank/DDBJ whole genome shotgun (WGS) entry which is preliminary data.</text>
</comment>
<gene>
    <name evidence="1" type="ORF">S06H3_07734</name>
</gene>
<protein>
    <recommendedName>
        <fullName evidence="2">BPP domain-containing protein</fullName>
    </recommendedName>
</protein>
<dbReference type="AlphaFoldDB" id="X1M1A5"/>
<accession>X1M1A5</accession>
<evidence type="ECO:0000313" key="1">
    <source>
        <dbReference type="EMBL" id="GAI00174.1"/>
    </source>
</evidence>
<evidence type="ECO:0008006" key="2">
    <source>
        <dbReference type="Google" id="ProtNLM"/>
    </source>
</evidence>